<protein>
    <submittedName>
        <fullName evidence="2">Uncharacterized protein</fullName>
    </submittedName>
</protein>
<evidence type="ECO:0000256" key="1">
    <source>
        <dbReference type="SAM" id="SignalP"/>
    </source>
</evidence>
<dbReference type="Proteomes" id="UP000485058">
    <property type="component" value="Unassembled WGS sequence"/>
</dbReference>
<name>A0A699ZM02_HAELA</name>
<evidence type="ECO:0000313" key="2">
    <source>
        <dbReference type="EMBL" id="GFH22130.1"/>
    </source>
</evidence>
<comment type="caution">
    <text evidence="2">The sequence shown here is derived from an EMBL/GenBank/DDBJ whole genome shotgun (WGS) entry which is preliminary data.</text>
</comment>
<feature type="signal peptide" evidence="1">
    <location>
        <begin position="1"/>
        <end position="27"/>
    </location>
</feature>
<evidence type="ECO:0000313" key="3">
    <source>
        <dbReference type="Proteomes" id="UP000485058"/>
    </source>
</evidence>
<dbReference type="EMBL" id="BLLF01001975">
    <property type="protein sequence ID" value="GFH22130.1"/>
    <property type="molecule type" value="Genomic_DNA"/>
</dbReference>
<feature type="non-terminal residue" evidence="2">
    <location>
        <position position="1"/>
    </location>
</feature>
<dbReference type="AlphaFoldDB" id="A0A699ZM02"/>
<reference evidence="2 3" key="1">
    <citation type="submission" date="2020-02" db="EMBL/GenBank/DDBJ databases">
        <title>Draft genome sequence of Haematococcus lacustris strain NIES-144.</title>
        <authorList>
            <person name="Morimoto D."/>
            <person name="Nakagawa S."/>
            <person name="Yoshida T."/>
            <person name="Sawayama S."/>
        </authorList>
    </citation>
    <scope>NUCLEOTIDE SEQUENCE [LARGE SCALE GENOMIC DNA]</scope>
    <source>
        <strain evidence="2 3">NIES-144</strain>
    </source>
</reference>
<gene>
    <name evidence="2" type="ORF">HaLaN_19546</name>
</gene>
<sequence length="40" mass="4067">MTSSRSSPGFAVVCAALFLAAPLLSQGRELHQVGAFGFAA</sequence>
<keyword evidence="3" id="KW-1185">Reference proteome</keyword>
<keyword evidence="1" id="KW-0732">Signal</keyword>
<accession>A0A699ZM02</accession>
<feature type="non-terminal residue" evidence="2">
    <location>
        <position position="40"/>
    </location>
</feature>
<proteinExistence type="predicted"/>
<feature type="chain" id="PRO_5025668378" evidence="1">
    <location>
        <begin position="28"/>
        <end position="40"/>
    </location>
</feature>
<organism evidence="2 3">
    <name type="scientific">Haematococcus lacustris</name>
    <name type="common">Green alga</name>
    <name type="synonym">Haematococcus pluvialis</name>
    <dbReference type="NCBI Taxonomy" id="44745"/>
    <lineage>
        <taxon>Eukaryota</taxon>
        <taxon>Viridiplantae</taxon>
        <taxon>Chlorophyta</taxon>
        <taxon>core chlorophytes</taxon>
        <taxon>Chlorophyceae</taxon>
        <taxon>CS clade</taxon>
        <taxon>Chlamydomonadales</taxon>
        <taxon>Haematococcaceae</taxon>
        <taxon>Haematococcus</taxon>
    </lineage>
</organism>